<gene>
    <name evidence="1" type="ORF">BROSI_A0327</name>
</gene>
<evidence type="ECO:0000313" key="2">
    <source>
        <dbReference type="Proteomes" id="UP000032309"/>
    </source>
</evidence>
<keyword evidence="2" id="KW-1185">Reference proteome</keyword>
<proteinExistence type="predicted"/>
<organism evidence="1 2">
    <name type="scientific">Candidatus Brocadia sinica JPN1</name>
    <dbReference type="NCBI Taxonomy" id="1197129"/>
    <lineage>
        <taxon>Bacteria</taxon>
        <taxon>Pseudomonadati</taxon>
        <taxon>Planctomycetota</taxon>
        <taxon>Candidatus Brocadiia</taxon>
        <taxon>Candidatus Brocadiales</taxon>
        <taxon>Candidatus Brocadiaceae</taxon>
        <taxon>Candidatus Brocadia</taxon>
    </lineage>
</organism>
<accession>A0ABQ0JSX4</accession>
<dbReference type="EMBL" id="BAFN01000001">
    <property type="protein sequence ID" value="GAN31823.1"/>
    <property type="molecule type" value="Genomic_DNA"/>
</dbReference>
<name>A0ABQ0JSX4_9BACT</name>
<reference evidence="2" key="1">
    <citation type="journal article" date="2015" name="Genome Announc.">
        <title>Draft Genome Sequence of an Anaerobic Ammonium-Oxidizing Bacterium, "Candidatus Brocadia sinica".</title>
        <authorList>
            <person name="Oshiki M."/>
            <person name="Shinyako-Hata K."/>
            <person name="Satoh H."/>
            <person name="Okabe S."/>
        </authorList>
    </citation>
    <scope>NUCLEOTIDE SEQUENCE [LARGE SCALE GENOMIC DNA]</scope>
    <source>
        <strain evidence="2">JPN1</strain>
    </source>
</reference>
<comment type="caution">
    <text evidence="1">The sequence shown here is derived from an EMBL/GenBank/DDBJ whole genome shotgun (WGS) entry which is preliminary data.</text>
</comment>
<evidence type="ECO:0000313" key="1">
    <source>
        <dbReference type="EMBL" id="GAN31823.1"/>
    </source>
</evidence>
<sequence length="80" mass="9319">MHNTISTYNRMFQFLIGSMKDAQGEGHPVGVCMFQFLIGSMKARSNSTWFFKFVVSIPYRFNESYLAYIVDCQGRRFNSL</sequence>
<dbReference type="Proteomes" id="UP000032309">
    <property type="component" value="Unassembled WGS sequence"/>
</dbReference>
<protein>
    <submittedName>
        <fullName evidence="1">Uncharacterized protein</fullName>
    </submittedName>
</protein>